<dbReference type="InterPro" id="IPR000073">
    <property type="entry name" value="AB_hydrolase_1"/>
</dbReference>
<dbReference type="Proteomes" id="UP000199477">
    <property type="component" value="Unassembled WGS sequence"/>
</dbReference>
<dbReference type="InterPro" id="IPR029058">
    <property type="entry name" value="AB_hydrolase_fold"/>
</dbReference>
<name>A0A1I1XN66_9GAMM</name>
<proteinExistence type="predicted"/>
<dbReference type="EMBL" id="FONH01000001">
    <property type="protein sequence ID" value="SFE06910.1"/>
    <property type="molecule type" value="Genomic_DNA"/>
</dbReference>
<reference evidence="3" key="1">
    <citation type="submission" date="2016-10" db="EMBL/GenBank/DDBJ databases">
        <authorList>
            <person name="Varghese N."/>
            <person name="Submissions S."/>
        </authorList>
    </citation>
    <scope>NUCLEOTIDE SEQUENCE [LARGE SCALE GENOMIC DNA]</scope>
    <source>
        <strain evidence="3">UNC178MFTsu3.1</strain>
    </source>
</reference>
<gene>
    <name evidence="2" type="ORF">SAMN02799615_00265</name>
</gene>
<dbReference type="Pfam" id="PF12697">
    <property type="entry name" value="Abhydrolase_6"/>
    <property type="match status" value="1"/>
</dbReference>
<dbReference type="SUPFAM" id="SSF53474">
    <property type="entry name" value="alpha/beta-Hydrolases"/>
    <property type="match status" value="1"/>
</dbReference>
<dbReference type="PANTHER" id="PTHR43433">
    <property type="entry name" value="HYDROLASE, ALPHA/BETA FOLD FAMILY PROTEIN"/>
    <property type="match status" value="1"/>
</dbReference>
<feature type="domain" description="AB hydrolase-1" evidence="1">
    <location>
        <begin position="46"/>
        <end position="259"/>
    </location>
</feature>
<keyword evidence="3" id="KW-1185">Reference proteome</keyword>
<organism evidence="2 3">
    <name type="scientific">Dyella marensis</name>
    <dbReference type="NCBI Taxonomy" id="500610"/>
    <lineage>
        <taxon>Bacteria</taxon>
        <taxon>Pseudomonadati</taxon>
        <taxon>Pseudomonadota</taxon>
        <taxon>Gammaproteobacteria</taxon>
        <taxon>Lysobacterales</taxon>
        <taxon>Rhodanobacteraceae</taxon>
        <taxon>Dyella</taxon>
    </lineage>
</organism>
<protein>
    <submittedName>
        <fullName evidence="2">Pimeloyl-ACP methyl ester carboxylesterase</fullName>
    </submittedName>
</protein>
<dbReference type="RefSeq" id="WP_026634291.1">
    <property type="nucleotide sequence ID" value="NZ_FONH01000001.1"/>
</dbReference>
<dbReference type="AlphaFoldDB" id="A0A1I1XN66"/>
<dbReference type="STRING" id="500610.SAMN02799615_00265"/>
<sequence>MEFRDEDLSHYAAHGTPPLPTPVRELRVSHAGASIWCGVYGEGAPVLLLHGAFNQAADWSRQIAALTAAGYGAIAIDNRGRGRSTLGAEPLSYALEAEEVLAVMDALELPAAAIVGWSDGAIIGLTLAMRHPQRVGRVFAFGTVMHLDGLKPLDMDDPVLGRMFNRVKLDHARFSPEAERFDEIAQAVDRMTQAQPTYDDAALAAIRVPVAIVTGESDEFITREHTEHLVRVIPGARSIVLSGGTHFALLQRPEEFNEAMLAYLREAV</sequence>
<evidence type="ECO:0000259" key="1">
    <source>
        <dbReference type="Pfam" id="PF12697"/>
    </source>
</evidence>
<evidence type="ECO:0000313" key="3">
    <source>
        <dbReference type="Proteomes" id="UP000199477"/>
    </source>
</evidence>
<accession>A0A1I1XN66</accession>
<dbReference type="Gene3D" id="3.40.50.1820">
    <property type="entry name" value="alpha/beta hydrolase"/>
    <property type="match status" value="1"/>
</dbReference>
<dbReference type="InterPro" id="IPR050471">
    <property type="entry name" value="AB_hydrolase"/>
</dbReference>
<evidence type="ECO:0000313" key="2">
    <source>
        <dbReference type="EMBL" id="SFE06910.1"/>
    </source>
</evidence>
<dbReference type="PANTHER" id="PTHR43433:SF1">
    <property type="entry name" value="BLL5160 PROTEIN"/>
    <property type="match status" value="1"/>
</dbReference>